<evidence type="ECO:0000313" key="2">
    <source>
        <dbReference type="EMBL" id="KAK9992424.1"/>
    </source>
</evidence>
<dbReference type="GO" id="GO:0016071">
    <property type="term" value="P:mRNA metabolic process"/>
    <property type="evidence" value="ECO:0007669"/>
    <property type="project" value="UniProtKB-ARBA"/>
</dbReference>
<dbReference type="InterPro" id="IPR028322">
    <property type="entry name" value="PNRC-like_rgn"/>
</dbReference>
<accession>A0AAW2C2I8</accession>
<dbReference type="PANTHER" id="PTHR33670">
    <property type="entry name" value="SPLICING FACTOR, PROLINE- AND GLUTAMINE-RICH-LIKE"/>
    <property type="match status" value="1"/>
</dbReference>
<evidence type="ECO:0000256" key="1">
    <source>
        <dbReference type="SAM" id="MobiDB-lite"/>
    </source>
</evidence>
<feature type="region of interest" description="Disordered" evidence="1">
    <location>
        <begin position="92"/>
        <end position="117"/>
    </location>
</feature>
<gene>
    <name evidence="2" type="ORF">SO802_027409</name>
</gene>
<dbReference type="AlphaFoldDB" id="A0AAW2C2I8"/>
<feature type="compositionally biased region" description="Basic and acidic residues" evidence="1">
    <location>
        <begin position="92"/>
        <end position="109"/>
    </location>
</feature>
<comment type="caution">
    <text evidence="2">The sequence shown here is derived from an EMBL/GenBank/DDBJ whole genome shotgun (WGS) entry which is preliminary data.</text>
</comment>
<dbReference type="Proteomes" id="UP001459277">
    <property type="component" value="Unassembled WGS sequence"/>
</dbReference>
<sequence>MGTEILRPQDCLIERIRVPQPAVFYRRRNYGNPNFNYSNTRSSRKPAVRQEKPEKKKYVTTVEPSVSKRSSSADDLRVAKTGPAMEKVTILRRGESLDSKIKSESRKEGGGGGEGLVVTSTERLGPAPEMVPKQIRIVDPRSPSPPTPPPMMRKCDMYAGSAFAMSPAPSSLPLPSFSKKKQVVSGIVVDDSATRDLRRLLRLDL</sequence>
<feature type="compositionally biased region" description="Basic and acidic residues" evidence="1">
    <location>
        <begin position="48"/>
        <end position="57"/>
    </location>
</feature>
<feature type="region of interest" description="Disordered" evidence="1">
    <location>
        <begin position="29"/>
        <end position="76"/>
    </location>
</feature>
<protein>
    <submittedName>
        <fullName evidence="2">Uncharacterized protein</fullName>
    </submittedName>
</protein>
<keyword evidence="3" id="KW-1185">Reference proteome</keyword>
<dbReference type="PANTHER" id="PTHR33670:SF1">
    <property type="entry name" value="OS09G0416300 PROTEIN"/>
    <property type="match status" value="1"/>
</dbReference>
<organism evidence="2 3">
    <name type="scientific">Lithocarpus litseifolius</name>
    <dbReference type="NCBI Taxonomy" id="425828"/>
    <lineage>
        <taxon>Eukaryota</taxon>
        <taxon>Viridiplantae</taxon>
        <taxon>Streptophyta</taxon>
        <taxon>Embryophyta</taxon>
        <taxon>Tracheophyta</taxon>
        <taxon>Spermatophyta</taxon>
        <taxon>Magnoliopsida</taxon>
        <taxon>eudicotyledons</taxon>
        <taxon>Gunneridae</taxon>
        <taxon>Pentapetalae</taxon>
        <taxon>rosids</taxon>
        <taxon>fabids</taxon>
        <taxon>Fagales</taxon>
        <taxon>Fagaceae</taxon>
        <taxon>Lithocarpus</taxon>
    </lineage>
</organism>
<dbReference type="EMBL" id="JAZDWU010000009">
    <property type="protein sequence ID" value="KAK9992424.1"/>
    <property type="molecule type" value="Genomic_DNA"/>
</dbReference>
<proteinExistence type="predicted"/>
<feature type="compositionally biased region" description="Polar residues" evidence="1">
    <location>
        <begin position="31"/>
        <end position="41"/>
    </location>
</feature>
<evidence type="ECO:0000313" key="3">
    <source>
        <dbReference type="Proteomes" id="UP001459277"/>
    </source>
</evidence>
<reference evidence="2 3" key="1">
    <citation type="submission" date="2024-01" db="EMBL/GenBank/DDBJ databases">
        <title>A telomere-to-telomere, gap-free genome of sweet tea (Lithocarpus litseifolius).</title>
        <authorList>
            <person name="Zhou J."/>
        </authorList>
    </citation>
    <scope>NUCLEOTIDE SEQUENCE [LARGE SCALE GENOMIC DNA]</scope>
    <source>
        <strain evidence="2">Zhou-2022a</strain>
        <tissue evidence="2">Leaf</tissue>
    </source>
</reference>
<name>A0AAW2C2I8_9ROSI</name>
<dbReference type="Pfam" id="PF15365">
    <property type="entry name" value="PNRC"/>
    <property type="match status" value="1"/>
</dbReference>